<gene>
    <name evidence="2" type="ORF">ACFOU2_13315</name>
</gene>
<name>A0ABV8B5F6_9BACI</name>
<keyword evidence="3" id="KW-1185">Reference proteome</keyword>
<protein>
    <submittedName>
        <fullName evidence="2">PHP domain-containing protein</fullName>
    </submittedName>
</protein>
<dbReference type="InterPro" id="IPR052018">
    <property type="entry name" value="PHP_domain"/>
</dbReference>
<dbReference type="SUPFAM" id="SSF89550">
    <property type="entry name" value="PHP domain-like"/>
    <property type="match status" value="1"/>
</dbReference>
<feature type="domain" description="Polymerase/histidinol phosphatase N-terminal" evidence="1">
    <location>
        <begin position="12"/>
        <end position="62"/>
    </location>
</feature>
<evidence type="ECO:0000313" key="3">
    <source>
        <dbReference type="Proteomes" id="UP001595752"/>
    </source>
</evidence>
<dbReference type="Pfam" id="PF02811">
    <property type="entry name" value="PHP"/>
    <property type="match status" value="1"/>
</dbReference>
<dbReference type="InterPro" id="IPR016195">
    <property type="entry name" value="Pol/histidinol_Pase-like"/>
</dbReference>
<accession>A0ABV8B5F6</accession>
<dbReference type="InterPro" id="IPR004013">
    <property type="entry name" value="PHP_dom"/>
</dbReference>
<dbReference type="SMART" id="SM00481">
    <property type="entry name" value="POLIIIAc"/>
    <property type="match status" value="1"/>
</dbReference>
<dbReference type="PANTHER" id="PTHR42924">
    <property type="entry name" value="EXONUCLEASE"/>
    <property type="match status" value="1"/>
</dbReference>
<dbReference type="EMBL" id="JBHRZT010000052">
    <property type="protein sequence ID" value="MFC3884429.1"/>
    <property type="molecule type" value="Genomic_DNA"/>
</dbReference>
<evidence type="ECO:0000259" key="1">
    <source>
        <dbReference type="SMART" id="SM00481"/>
    </source>
</evidence>
<dbReference type="Proteomes" id="UP001595752">
    <property type="component" value="Unassembled WGS sequence"/>
</dbReference>
<sequence length="62" mass="6839">MDIRQAVKGGAYDLHMHTTASDGALSLREVVHKMKQLGKRTIAITDHDTMAGIEEAVAEQQY</sequence>
<organism evidence="2 3">
    <name type="scientific">Bacillus songklensis</name>
    <dbReference type="NCBI Taxonomy" id="1069116"/>
    <lineage>
        <taxon>Bacteria</taxon>
        <taxon>Bacillati</taxon>
        <taxon>Bacillota</taxon>
        <taxon>Bacilli</taxon>
        <taxon>Bacillales</taxon>
        <taxon>Bacillaceae</taxon>
        <taxon>Bacillus</taxon>
    </lineage>
</organism>
<reference evidence="3" key="1">
    <citation type="journal article" date="2019" name="Int. J. Syst. Evol. Microbiol.">
        <title>The Global Catalogue of Microorganisms (GCM) 10K type strain sequencing project: providing services to taxonomists for standard genome sequencing and annotation.</title>
        <authorList>
            <consortium name="The Broad Institute Genomics Platform"/>
            <consortium name="The Broad Institute Genome Sequencing Center for Infectious Disease"/>
            <person name="Wu L."/>
            <person name="Ma J."/>
        </authorList>
    </citation>
    <scope>NUCLEOTIDE SEQUENCE [LARGE SCALE GENOMIC DNA]</scope>
    <source>
        <strain evidence="3">CCUG 61889</strain>
    </source>
</reference>
<dbReference type="InterPro" id="IPR003141">
    <property type="entry name" value="Pol/His_phosphatase_N"/>
</dbReference>
<evidence type="ECO:0000313" key="2">
    <source>
        <dbReference type="EMBL" id="MFC3884429.1"/>
    </source>
</evidence>
<dbReference type="RefSeq" id="WP_377915861.1">
    <property type="nucleotide sequence ID" value="NZ_JBHRZT010000052.1"/>
</dbReference>
<dbReference type="Gene3D" id="3.20.20.140">
    <property type="entry name" value="Metal-dependent hydrolases"/>
    <property type="match status" value="1"/>
</dbReference>
<dbReference type="PANTHER" id="PTHR42924:SF3">
    <property type="entry name" value="POLYMERASE_HISTIDINOL PHOSPHATASE N-TERMINAL DOMAIN-CONTAINING PROTEIN"/>
    <property type="match status" value="1"/>
</dbReference>
<proteinExistence type="predicted"/>
<comment type="caution">
    <text evidence="2">The sequence shown here is derived from an EMBL/GenBank/DDBJ whole genome shotgun (WGS) entry which is preliminary data.</text>
</comment>